<keyword evidence="2" id="KW-1133">Transmembrane helix</keyword>
<protein>
    <recommendedName>
        <fullName evidence="6">Gram-positive cocci surface proteins LPxTG domain-containing protein</fullName>
    </recommendedName>
</protein>
<evidence type="ECO:0000256" key="2">
    <source>
        <dbReference type="SAM" id="Phobius"/>
    </source>
</evidence>
<accession>A0ABW7QZ33</accession>
<keyword evidence="2" id="KW-0472">Membrane</keyword>
<evidence type="ECO:0000256" key="3">
    <source>
        <dbReference type="SAM" id="SignalP"/>
    </source>
</evidence>
<sequence>MAMATACLTAGMLGAAAIPPAAADARHDAALIAGSGTVAPDHNRPDKRETEPGQLAKAGSDSDTMLYAGLAISLCVLGALAVAAARSRRD</sequence>
<feature type="compositionally biased region" description="Basic and acidic residues" evidence="1">
    <location>
        <begin position="41"/>
        <end position="51"/>
    </location>
</feature>
<evidence type="ECO:0008006" key="6">
    <source>
        <dbReference type="Google" id="ProtNLM"/>
    </source>
</evidence>
<dbReference type="RefSeq" id="WP_397716658.1">
    <property type="nucleotide sequence ID" value="NZ_JBIRGN010000007.1"/>
</dbReference>
<keyword evidence="2" id="KW-0812">Transmembrane</keyword>
<evidence type="ECO:0000313" key="5">
    <source>
        <dbReference type="Proteomes" id="UP001610818"/>
    </source>
</evidence>
<feature type="region of interest" description="Disordered" evidence="1">
    <location>
        <begin position="34"/>
        <end position="58"/>
    </location>
</feature>
<dbReference type="Proteomes" id="UP001610818">
    <property type="component" value="Unassembled WGS sequence"/>
</dbReference>
<keyword evidence="3" id="KW-0732">Signal</keyword>
<name>A0ABW7QZ33_9ACTN</name>
<gene>
    <name evidence="4" type="ORF">ACH4F9_35315</name>
</gene>
<proteinExistence type="predicted"/>
<evidence type="ECO:0000256" key="1">
    <source>
        <dbReference type="SAM" id="MobiDB-lite"/>
    </source>
</evidence>
<feature type="chain" id="PRO_5045223421" description="Gram-positive cocci surface proteins LPxTG domain-containing protein" evidence="3">
    <location>
        <begin position="24"/>
        <end position="90"/>
    </location>
</feature>
<keyword evidence="5" id="KW-1185">Reference proteome</keyword>
<evidence type="ECO:0000313" key="4">
    <source>
        <dbReference type="EMBL" id="MFH8550288.1"/>
    </source>
</evidence>
<organism evidence="4 5">
    <name type="scientific">Streptomyces longisporoflavus</name>
    <dbReference type="NCBI Taxonomy" id="28044"/>
    <lineage>
        <taxon>Bacteria</taxon>
        <taxon>Bacillati</taxon>
        <taxon>Actinomycetota</taxon>
        <taxon>Actinomycetes</taxon>
        <taxon>Kitasatosporales</taxon>
        <taxon>Streptomycetaceae</taxon>
        <taxon>Streptomyces</taxon>
    </lineage>
</organism>
<feature type="transmembrane region" description="Helical" evidence="2">
    <location>
        <begin position="65"/>
        <end position="85"/>
    </location>
</feature>
<feature type="signal peptide" evidence="3">
    <location>
        <begin position="1"/>
        <end position="23"/>
    </location>
</feature>
<reference evidence="4 5" key="1">
    <citation type="submission" date="2024-10" db="EMBL/GenBank/DDBJ databases">
        <title>The Natural Products Discovery Center: Release of the First 8490 Sequenced Strains for Exploring Actinobacteria Biosynthetic Diversity.</title>
        <authorList>
            <person name="Kalkreuter E."/>
            <person name="Kautsar S.A."/>
            <person name="Yang D."/>
            <person name="Bader C.D."/>
            <person name="Teijaro C.N."/>
            <person name="Fluegel L."/>
            <person name="Davis C.M."/>
            <person name="Simpson J.R."/>
            <person name="Lauterbach L."/>
            <person name="Steele A.D."/>
            <person name="Gui C."/>
            <person name="Meng S."/>
            <person name="Li G."/>
            <person name="Viehrig K."/>
            <person name="Ye F."/>
            <person name="Su P."/>
            <person name="Kiefer A.F."/>
            <person name="Nichols A."/>
            <person name="Cepeda A.J."/>
            <person name="Yan W."/>
            <person name="Fan B."/>
            <person name="Jiang Y."/>
            <person name="Adhikari A."/>
            <person name="Zheng C.-J."/>
            <person name="Schuster L."/>
            <person name="Cowan T.M."/>
            <person name="Smanski M.J."/>
            <person name="Chevrette M.G."/>
            <person name="De Carvalho L.P.S."/>
            <person name="Shen B."/>
        </authorList>
    </citation>
    <scope>NUCLEOTIDE SEQUENCE [LARGE SCALE GENOMIC DNA]</scope>
    <source>
        <strain evidence="4 5">NPDC017990</strain>
    </source>
</reference>
<comment type="caution">
    <text evidence="4">The sequence shown here is derived from an EMBL/GenBank/DDBJ whole genome shotgun (WGS) entry which is preliminary data.</text>
</comment>
<dbReference type="EMBL" id="JBIRGQ010000007">
    <property type="protein sequence ID" value="MFH8550288.1"/>
    <property type="molecule type" value="Genomic_DNA"/>
</dbReference>